<dbReference type="EMBL" id="UINC01191789">
    <property type="protein sequence ID" value="SVE06598.1"/>
    <property type="molecule type" value="Genomic_DNA"/>
</dbReference>
<accession>A0A383AHM1</accession>
<reference evidence="1" key="1">
    <citation type="submission" date="2018-05" db="EMBL/GenBank/DDBJ databases">
        <authorList>
            <person name="Lanie J.A."/>
            <person name="Ng W.-L."/>
            <person name="Kazmierczak K.M."/>
            <person name="Andrzejewski T.M."/>
            <person name="Davidsen T.M."/>
            <person name="Wayne K.J."/>
            <person name="Tettelin H."/>
            <person name="Glass J.I."/>
            <person name="Rusch D."/>
            <person name="Podicherti R."/>
            <person name="Tsui H.-C.T."/>
            <person name="Winkler M.E."/>
        </authorList>
    </citation>
    <scope>NUCLEOTIDE SEQUENCE</scope>
</reference>
<dbReference type="AlphaFoldDB" id="A0A383AHM1"/>
<gene>
    <name evidence="1" type="ORF">METZ01_LOCUS459452</name>
</gene>
<evidence type="ECO:0000313" key="1">
    <source>
        <dbReference type="EMBL" id="SVE06598.1"/>
    </source>
</evidence>
<name>A0A383AHM1_9ZZZZ</name>
<sequence>VGTHYISELLNRGAIVKTHTHNKPLQIKDDRL</sequence>
<organism evidence="1">
    <name type="scientific">marine metagenome</name>
    <dbReference type="NCBI Taxonomy" id="408172"/>
    <lineage>
        <taxon>unclassified sequences</taxon>
        <taxon>metagenomes</taxon>
        <taxon>ecological metagenomes</taxon>
    </lineage>
</organism>
<feature type="non-terminal residue" evidence="1">
    <location>
        <position position="1"/>
    </location>
</feature>
<feature type="non-terminal residue" evidence="1">
    <location>
        <position position="32"/>
    </location>
</feature>
<proteinExistence type="predicted"/>
<protein>
    <submittedName>
        <fullName evidence="1">Uncharacterized protein</fullName>
    </submittedName>
</protein>